<proteinExistence type="predicted"/>
<dbReference type="EMBL" id="JAPFFF010000008">
    <property type="protein sequence ID" value="KAK8883747.1"/>
    <property type="molecule type" value="Genomic_DNA"/>
</dbReference>
<evidence type="ECO:0000313" key="2">
    <source>
        <dbReference type="Proteomes" id="UP001470230"/>
    </source>
</evidence>
<gene>
    <name evidence="1" type="ORF">M9Y10_042846</name>
</gene>
<comment type="caution">
    <text evidence="1">The sequence shown here is derived from an EMBL/GenBank/DDBJ whole genome shotgun (WGS) entry which is preliminary data.</text>
</comment>
<sequence length="400" mass="47494">MTNDQNPSQEDCITTYYKYINEKNPRDLYAYRKRWDNIYEKIFSDGKLQIKDWRYYLLGYYVLSKEKEEEYKTRAFIDLSAQVDKFLKDSYKDLKVSSENEINRKKNMYKDISIPCSNLNGSYQSIEVMIKNFFFCLYAAYQIIIPYQTKEFKDFDEKSEEFFNIFEQKICFHPSTVKSFFIQKFPESEDIKYMNNKYKSEISSSNIEAYVKSIEKTKDELCELFICFIKSCDDLFFILLCRWYEIFLKSIICIPSPHFVNVDLVQFVTKKIAGKQTCKQLLEIIKKDPIYKILSDTSMTSIFLIRKIIDSFKGYNPIIQCINVNASDKAINAIQSNIDNLLKFEYEENAPFSPKDDYEFTPEIAKHICDSFNQERYLKKNNVASMIKTSFIAITNIMEE</sequence>
<evidence type="ECO:0000313" key="1">
    <source>
        <dbReference type="EMBL" id="KAK8883747.1"/>
    </source>
</evidence>
<keyword evidence="2" id="KW-1185">Reference proteome</keyword>
<reference evidence="1 2" key="1">
    <citation type="submission" date="2024-04" db="EMBL/GenBank/DDBJ databases">
        <title>Tritrichomonas musculus Genome.</title>
        <authorList>
            <person name="Alves-Ferreira E."/>
            <person name="Grigg M."/>
            <person name="Lorenzi H."/>
            <person name="Galac M."/>
        </authorList>
    </citation>
    <scope>NUCLEOTIDE SEQUENCE [LARGE SCALE GENOMIC DNA]</scope>
    <source>
        <strain evidence="1 2">EAF2021</strain>
    </source>
</reference>
<organism evidence="1 2">
    <name type="scientific">Tritrichomonas musculus</name>
    <dbReference type="NCBI Taxonomy" id="1915356"/>
    <lineage>
        <taxon>Eukaryota</taxon>
        <taxon>Metamonada</taxon>
        <taxon>Parabasalia</taxon>
        <taxon>Tritrichomonadida</taxon>
        <taxon>Tritrichomonadidae</taxon>
        <taxon>Tritrichomonas</taxon>
    </lineage>
</organism>
<protein>
    <submittedName>
        <fullName evidence="1">Uncharacterized protein</fullName>
    </submittedName>
</protein>
<name>A0ABR2JY12_9EUKA</name>
<accession>A0ABR2JY12</accession>
<dbReference type="Proteomes" id="UP001470230">
    <property type="component" value="Unassembled WGS sequence"/>
</dbReference>